<feature type="domain" description="Protein kinase" evidence="9">
    <location>
        <begin position="1"/>
        <end position="296"/>
    </location>
</feature>
<dbReference type="SMART" id="SM00220">
    <property type="entry name" value="S_TKc"/>
    <property type="match status" value="1"/>
</dbReference>
<comment type="catalytic activity">
    <reaction evidence="7">
        <text>L-threonyl-[protein] + ATP = O-phospho-L-threonyl-[protein] + ADP + H(+)</text>
        <dbReference type="Rhea" id="RHEA:46608"/>
        <dbReference type="Rhea" id="RHEA-COMP:11060"/>
        <dbReference type="Rhea" id="RHEA-COMP:11605"/>
        <dbReference type="ChEBI" id="CHEBI:15378"/>
        <dbReference type="ChEBI" id="CHEBI:30013"/>
        <dbReference type="ChEBI" id="CHEBI:30616"/>
        <dbReference type="ChEBI" id="CHEBI:61977"/>
        <dbReference type="ChEBI" id="CHEBI:456216"/>
        <dbReference type="EC" id="2.7.11.1"/>
    </reaction>
</comment>
<keyword evidence="2" id="KW-0723">Serine/threonine-protein kinase</keyword>
<dbReference type="OrthoDB" id="5979581at2759"/>
<dbReference type="Pfam" id="PF00069">
    <property type="entry name" value="Pkinase"/>
    <property type="match status" value="1"/>
</dbReference>
<dbReference type="EMBL" id="JAPQKS010000001">
    <property type="protein sequence ID" value="KAJ5248963.1"/>
    <property type="molecule type" value="Genomic_DNA"/>
</dbReference>
<dbReference type="RefSeq" id="XP_058335742.1">
    <property type="nucleotide sequence ID" value="XM_058469711.1"/>
</dbReference>
<dbReference type="GO" id="GO:0005634">
    <property type="term" value="C:nucleus"/>
    <property type="evidence" value="ECO:0007669"/>
    <property type="project" value="TreeGrafter"/>
</dbReference>
<dbReference type="GO" id="GO:0004674">
    <property type="term" value="F:protein serine/threonine kinase activity"/>
    <property type="evidence" value="ECO:0007669"/>
    <property type="project" value="UniProtKB-KW"/>
</dbReference>
<dbReference type="Gene3D" id="1.10.510.10">
    <property type="entry name" value="Transferase(Phosphotransferase) domain 1"/>
    <property type="match status" value="1"/>
</dbReference>
<evidence type="ECO:0000259" key="9">
    <source>
        <dbReference type="PROSITE" id="PS50011"/>
    </source>
</evidence>
<gene>
    <name evidence="10" type="ORF">N7468_000414</name>
</gene>
<dbReference type="PANTHER" id="PTHR47634">
    <property type="entry name" value="PROTEIN KINASE DOMAIN-CONTAINING PROTEIN-RELATED"/>
    <property type="match status" value="1"/>
</dbReference>
<evidence type="ECO:0000313" key="11">
    <source>
        <dbReference type="Proteomes" id="UP001150941"/>
    </source>
</evidence>
<dbReference type="GO" id="GO:0005524">
    <property type="term" value="F:ATP binding"/>
    <property type="evidence" value="ECO:0007669"/>
    <property type="project" value="UniProtKB-KW"/>
</dbReference>
<dbReference type="PROSITE" id="PS50011">
    <property type="entry name" value="PROTEIN_KINASE_DOM"/>
    <property type="match status" value="1"/>
</dbReference>
<dbReference type="GO" id="GO:0000245">
    <property type="term" value="P:spliceosomal complex assembly"/>
    <property type="evidence" value="ECO:0007669"/>
    <property type="project" value="TreeGrafter"/>
</dbReference>
<evidence type="ECO:0000256" key="7">
    <source>
        <dbReference type="ARBA" id="ARBA00047899"/>
    </source>
</evidence>
<organism evidence="10 11">
    <name type="scientific">Penicillium chermesinum</name>
    <dbReference type="NCBI Taxonomy" id="63820"/>
    <lineage>
        <taxon>Eukaryota</taxon>
        <taxon>Fungi</taxon>
        <taxon>Dikarya</taxon>
        <taxon>Ascomycota</taxon>
        <taxon>Pezizomycotina</taxon>
        <taxon>Eurotiomycetes</taxon>
        <taxon>Eurotiomycetidae</taxon>
        <taxon>Eurotiales</taxon>
        <taxon>Aspergillaceae</taxon>
        <taxon>Penicillium</taxon>
    </lineage>
</organism>
<dbReference type="Gene3D" id="3.30.200.20">
    <property type="entry name" value="Phosphorylase Kinase, domain 1"/>
    <property type="match status" value="1"/>
</dbReference>
<comment type="catalytic activity">
    <reaction evidence="8">
        <text>L-seryl-[protein] + ATP = O-phospho-L-seryl-[protein] + ADP + H(+)</text>
        <dbReference type="Rhea" id="RHEA:17989"/>
        <dbReference type="Rhea" id="RHEA-COMP:9863"/>
        <dbReference type="Rhea" id="RHEA-COMP:11604"/>
        <dbReference type="ChEBI" id="CHEBI:15378"/>
        <dbReference type="ChEBI" id="CHEBI:29999"/>
        <dbReference type="ChEBI" id="CHEBI:30616"/>
        <dbReference type="ChEBI" id="CHEBI:83421"/>
        <dbReference type="ChEBI" id="CHEBI:456216"/>
        <dbReference type="EC" id="2.7.11.1"/>
    </reaction>
</comment>
<keyword evidence="6" id="KW-0067">ATP-binding</keyword>
<dbReference type="Proteomes" id="UP001150941">
    <property type="component" value="Unassembled WGS sequence"/>
</dbReference>
<dbReference type="GeneID" id="83197014"/>
<name>A0A9W9PM02_9EURO</name>
<keyword evidence="5" id="KW-0418">Kinase</keyword>
<dbReference type="EC" id="2.7.11.1" evidence="1"/>
<keyword evidence="3" id="KW-0808">Transferase</keyword>
<dbReference type="SUPFAM" id="SSF56112">
    <property type="entry name" value="Protein kinase-like (PK-like)"/>
    <property type="match status" value="1"/>
</dbReference>
<evidence type="ECO:0000256" key="1">
    <source>
        <dbReference type="ARBA" id="ARBA00012513"/>
    </source>
</evidence>
<accession>A0A9W9PM02</accession>
<proteinExistence type="predicted"/>
<evidence type="ECO:0000256" key="3">
    <source>
        <dbReference type="ARBA" id="ARBA00022679"/>
    </source>
</evidence>
<dbReference type="GO" id="GO:0005737">
    <property type="term" value="C:cytoplasm"/>
    <property type="evidence" value="ECO:0007669"/>
    <property type="project" value="TreeGrafter"/>
</dbReference>
<evidence type="ECO:0000256" key="6">
    <source>
        <dbReference type="ARBA" id="ARBA00022840"/>
    </source>
</evidence>
<dbReference type="InterPro" id="IPR011009">
    <property type="entry name" value="Kinase-like_dom_sf"/>
</dbReference>
<dbReference type="PANTHER" id="PTHR47634:SF9">
    <property type="entry name" value="PROTEIN KINASE DOMAIN-CONTAINING PROTEIN-RELATED"/>
    <property type="match status" value="1"/>
</dbReference>
<evidence type="ECO:0000256" key="8">
    <source>
        <dbReference type="ARBA" id="ARBA00048679"/>
    </source>
</evidence>
<reference evidence="10" key="2">
    <citation type="journal article" date="2023" name="IMA Fungus">
        <title>Comparative genomic study of the Penicillium genus elucidates a diverse pangenome and 15 lateral gene transfer events.</title>
        <authorList>
            <person name="Petersen C."/>
            <person name="Sorensen T."/>
            <person name="Nielsen M.R."/>
            <person name="Sondergaard T.E."/>
            <person name="Sorensen J.L."/>
            <person name="Fitzpatrick D.A."/>
            <person name="Frisvad J.C."/>
            <person name="Nielsen K.L."/>
        </authorList>
    </citation>
    <scope>NUCLEOTIDE SEQUENCE</scope>
    <source>
        <strain evidence="10">IBT 19713</strain>
    </source>
</reference>
<reference evidence="10" key="1">
    <citation type="submission" date="2022-11" db="EMBL/GenBank/DDBJ databases">
        <authorList>
            <person name="Petersen C."/>
        </authorList>
    </citation>
    <scope>NUCLEOTIDE SEQUENCE</scope>
    <source>
        <strain evidence="10">IBT 19713</strain>
    </source>
</reference>
<evidence type="ECO:0000256" key="4">
    <source>
        <dbReference type="ARBA" id="ARBA00022741"/>
    </source>
</evidence>
<dbReference type="AlphaFoldDB" id="A0A9W9PM02"/>
<protein>
    <recommendedName>
        <fullName evidence="1">non-specific serine/threonine protein kinase</fullName>
        <ecNumber evidence="1">2.7.11.1</ecNumber>
    </recommendedName>
</protein>
<evidence type="ECO:0000256" key="5">
    <source>
        <dbReference type="ARBA" id="ARBA00022777"/>
    </source>
</evidence>
<keyword evidence="4" id="KW-0547">Nucleotide-binding</keyword>
<dbReference type="InterPro" id="IPR000719">
    <property type="entry name" value="Prot_kinase_dom"/>
</dbReference>
<dbReference type="InterPro" id="IPR051334">
    <property type="entry name" value="SRPK"/>
</dbReference>
<evidence type="ECO:0000313" key="10">
    <source>
        <dbReference type="EMBL" id="KAJ5248963.1"/>
    </source>
</evidence>
<keyword evidence="11" id="KW-1185">Reference proteome</keyword>
<comment type="caution">
    <text evidence="10">The sequence shown here is derived from an EMBL/GenBank/DDBJ whole genome shotgun (WGS) entry which is preliminary data.</text>
</comment>
<evidence type="ECO:0000256" key="2">
    <source>
        <dbReference type="ARBA" id="ARBA00022527"/>
    </source>
</evidence>
<dbReference type="GO" id="GO:0050684">
    <property type="term" value="P:regulation of mRNA processing"/>
    <property type="evidence" value="ECO:0007669"/>
    <property type="project" value="TreeGrafter"/>
</dbReference>
<sequence length="298" mass="33485">MSEKSNHGGRRYVLPLLDQFKHEGPNGQYVCFVFDVLGHHLDFQTAKYEDGRLPIKAYPAHNNGADHSRYTDLKPTNILLELDNPEKTIDEYLAEVPARVTNDSGVTKPLREVIRTPLVSEMREPHVRIVDFGVASWSDKHLAEMIQSPALRAPEVTIGADWDSKVDIWSLGCLIIEFVQGIVPFSGVASKKGSWTVDDDRLARTIEILGNFPPELLQRGSKTAEFFNADGGLRRIPDLKSTSLERLIDGAEKPFLRPKDMSGAEVPVFIDFLRGMLTIDPTSRKPASELLQHDWLKM</sequence>